<dbReference type="PANTHER" id="PTHR41533:SF2">
    <property type="entry name" value="BLR7131 PROTEIN"/>
    <property type="match status" value="1"/>
</dbReference>
<dbReference type="EMBL" id="AZHX01001773">
    <property type="protein sequence ID" value="ETX00003.1"/>
    <property type="molecule type" value="Genomic_DNA"/>
</dbReference>
<evidence type="ECO:0000256" key="3">
    <source>
        <dbReference type="ARBA" id="ARBA00022679"/>
    </source>
</evidence>
<dbReference type="InterPro" id="IPR036365">
    <property type="entry name" value="PGBD-like_sf"/>
</dbReference>
<sequence length="292" mass="33755">MNRYLRQLLITLLFICTTSQWGFTHTWQTDAHTEAALERYHQIHTRGGWPNIPSGPALRLGSRSERVLALRHRLRATGDLPPLGQLAQVGSETTDFDAEMVFDREVDRAVRQIQRRHGLHVDGIVGRKTLAALNVPVQHRIRQLRYALENEYLPQDLSDRYILVNIPDFTLRIMEHDREVWATRVVVGKRKRRTPMLRSTIDHLVFNPYWHVPSRIAQQEVLPRVVKNPHYLFEQQMEIVAPGGKVLDPSGIDWTGVDSHAFPYRIRQRPGAQNALGRVKFIFPRARSHLSG</sequence>
<keyword evidence="3" id="KW-0808">Transferase</keyword>
<keyword evidence="5" id="KW-0573">Peptidoglycan synthesis</keyword>
<dbReference type="GO" id="GO:0016740">
    <property type="term" value="F:transferase activity"/>
    <property type="evidence" value="ECO:0007669"/>
    <property type="project" value="UniProtKB-KW"/>
</dbReference>
<gene>
    <name evidence="10" type="ORF">ETSY2_39890</name>
</gene>
<dbReference type="Pfam" id="PF01471">
    <property type="entry name" value="PG_binding_1"/>
    <property type="match status" value="1"/>
</dbReference>
<dbReference type="SUPFAM" id="SSF141523">
    <property type="entry name" value="L,D-transpeptidase catalytic domain-like"/>
    <property type="match status" value="1"/>
</dbReference>
<dbReference type="GO" id="GO:0009252">
    <property type="term" value="P:peptidoglycan biosynthetic process"/>
    <property type="evidence" value="ECO:0007669"/>
    <property type="project" value="UniProtKB-UniPathway"/>
</dbReference>
<dbReference type="SUPFAM" id="SSF47090">
    <property type="entry name" value="PGBD-like"/>
    <property type="match status" value="1"/>
</dbReference>
<dbReference type="InterPro" id="IPR002477">
    <property type="entry name" value="Peptidoglycan-bd-like"/>
</dbReference>
<organism evidence="10 11">
    <name type="scientific">Candidatus Entotheonella gemina</name>
    <dbReference type="NCBI Taxonomy" id="1429439"/>
    <lineage>
        <taxon>Bacteria</taxon>
        <taxon>Pseudomonadati</taxon>
        <taxon>Nitrospinota/Tectimicrobiota group</taxon>
        <taxon>Candidatus Tectimicrobiota</taxon>
        <taxon>Candidatus Entotheonellia</taxon>
        <taxon>Candidatus Entotheonellales</taxon>
        <taxon>Candidatus Entotheonellaceae</taxon>
        <taxon>Candidatus Entotheonella</taxon>
    </lineage>
</organism>
<dbReference type="GO" id="GO:0071555">
    <property type="term" value="P:cell wall organization"/>
    <property type="evidence" value="ECO:0007669"/>
    <property type="project" value="UniProtKB-KW"/>
</dbReference>
<keyword evidence="4" id="KW-0133">Cell shape</keyword>
<dbReference type="Proteomes" id="UP000019140">
    <property type="component" value="Unassembled WGS sequence"/>
</dbReference>
<feature type="non-terminal residue" evidence="10">
    <location>
        <position position="292"/>
    </location>
</feature>
<evidence type="ECO:0000256" key="6">
    <source>
        <dbReference type="ARBA" id="ARBA00023316"/>
    </source>
</evidence>
<dbReference type="PANTHER" id="PTHR41533">
    <property type="entry name" value="L,D-TRANSPEPTIDASE HI_1667-RELATED"/>
    <property type="match status" value="1"/>
</dbReference>
<evidence type="ECO:0000256" key="2">
    <source>
        <dbReference type="ARBA" id="ARBA00005992"/>
    </source>
</evidence>
<evidence type="ECO:0000256" key="1">
    <source>
        <dbReference type="ARBA" id="ARBA00004752"/>
    </source>
</evidence>
<proteinExistence type="inferred from homology"/>
<accession>W4LPW4</accession>
<dbReference type="GO" id="GO:0004180">
    <property type="term" value="F:carboxypeptidase activity"/>
    <property type="evidence" value="ECO:0007669"/>
    <property type="project" value="UniProtKB-ARBA"/>
</dbReference>
<name>W4LPW4_9BACT</name>
<keyword evidence="7" id="KW-0732">Signal</keyword>
<dbReference type="InterPro" id="IPR005490">
    <property type="entry name" value="LD_TPept_cat_dom"/>
</dbReference>
<keyword evidence="11" id="KW-1185">Reference proteome</keyword>
<feature type="signal peptide" evidence="7">
    <location>
        <begin position="1"/>
        <end position="22"/>
    </location>
</feature>
<dbReference type="UniPathway" id="UPA00219"/>
<comment type="similarity">
    <text evidence="2">Belongs to the YkuD family.</text>
</comment>
<dbReference type="CDD" id="cd16913">
    <property type="entry name" value="YkuD_like"/>
    <property type="match status" value="1"/>
</dbReference>
<feature type="domain" description="L,D-TPase catalytic" evidence="9">
    <location>
        <begin position="159"/>
        <end position="286"/>
    </location>
</feature>
<evidence type="ECO:0000259" key="8">
    <source>
        <dbReference type="Pfam" id="PF01471"/>
    </source>
</evidence>
<protein>
    <recommendedName>
        <fullName evidence="12">Peptidoglycan binding-like domain-containing protein</fullName>
    </recommendedName>
</protein>
<dbReference type="InterPro" id="IPR036366">
    <property type="entry name" value="PGBDSf"/>
</dbReference>
<evidence type="ECO:0000313" key="10">
    <source>
        <dbReference type="EMBL" id="ETX00003.1"/>
    </source>
</evidence>
<evidence type="ECO:0000256" key="5">
    <source>
        <dbReference type="ARBA" id="ARBA00022984"/>
    </source>
</evidence>
<evidence type="ECO:0000256" key="4">
    <source>
        <dbReference type="ARBA" id="ARBA00022960"/>
    </source>
</evidence>
<evidence type="ECO:0000256" key="7">
    <source>
        <dbReference type="SAM" id="SignalP"/>
    </source>
</evidence>
<comment type="caution">
    <text evidence="10">The sequence shown here is derived from an EMBL/GenBank/DDBJ whole genome shotgun (WGS) entry which is preliminary data.</text>
</comment>
<dbReference type="Gene3D" id="1.10.101.10">
    <property type="entry name" value="PGBD-like superfamily/PGBD"/>
    <property type="match status" value="1"/>
</dbReference>
<feature type="chain" id="PRO_5004844625" description="Peptidoglycan binding-like domain-containing protein" evidence="7">
    <location>
        <begin position="23"/>
        <end position="292"/>
    </location>
</feature>
<evidence type="ECO:0008006" key="12">
    <source>
        <dbReference type="Google" id="ProtNLM"/>
    </source>
</evidence>
<evidence type="ECO:0000259" key="9">
    <source>
        <dbReference type="Pfam" id="PF03734"/>
    </source>
</evidence>
<dbReference type="GO" id="GO:0008360">
    <property type="term" value="P:regulation of cell shape"/>
    <property type="evidence" value="ECO:0007669"/>
    <property type="project" value="UniProtKB-KW"/>
</dbReference>
<dbReference type="AlphaFoldDB" id="W4LPW4"/>
<feature type="domain" description="Peptidoglycan binding-like" evidence="8">
    <location>
        <begin position="85"/>
        <end position="133"/>
    </location>
</feature>
<keyword evidence="6" id="KW-0961">Cell wall biogenesis/degradation</keyword>
<dbReference type="InterPro" id="IPR052905">
    <property type="entry name" value="LD-transpeptidase_YkuD-like"/>
</dbReference>
<evidence type="ECO:0000313" key="11">
    <source>
        <dbReference type="Proteomes" id="UP000019140"/>
    </source>
</evidence>
<dbReference type="HOGENOM" id="CLU_020360_5_3_7"/>
<dbReference type="Pfam" id="PF03734">
    <property type="entry name" value="YkuD"/>
    <property type="match status" value="1"/>
</dbReference>
<dbReference type="InterPro" id="IPR038063">
    <property type="entry name" value="Transpep_catalytic_dom"/>
</dbReference>
<comment type="pathway">
    <text evidence="1">Cell wall biogenesis; peptidoglycan biosynthesis.</text>
</comment>
<reference evidence="10 11" key="1">
    <citation type="journal article" date="2014" name="Nature">
        <title>An environmental bacterial taxon with a large and distinct metabolic repertoire.</title>
        <authorList>
            <person name="Wilson M.C."/>
            <person name="Mori T."/>
            <person name="Ruckert C."/>
            <person name="Uria A.R."/>
            <person name="Helf M.J."/>
            <person name="Takada K."/>
            <person name="Gernert C."/>
            <person name="Steffens U.A."/>
            <person name="Heycke N."/>
            <person name="Schmitt S."/>
            <person name="Rinke C."/>
            <person name="Helfrich E.J."/>
            <person name="Brachmann A.O."/>
            <person name="Gurgui C."/>
            <person name="Wakimoto T."/>
            <person name="Kracht M."/>
            <person name="Crusemann M."/>
            <person name="Hentschel U."/>
            <person name="Abe I."/>
            <person name="Matsunaga S."/>
            <person name="Kalinowski J."/>
            <person name="Takeyama H."/>
            <person name="Piel J."/>
        </authorList>
    </citation>
    <scope>NUCLEOTIDE SEQUENCE [LARGE SCALE GENOMIC DNA]</scope>
    <source>
        <strain evidence="11">TSY2</strain>
    </source>
</reference>